<sequence length="94" mass="10268">MFDPMAELTGGAPQADRSFGGTGGGGGRQYADEIHSVTIHARQRTFYVDLKQSGNGKFLKISEKSRGGRKTTIMFDSEDLDQIIAALQEMKTKI</sequence>
<name>A0A0S1SBR5_9BACT</name>
<evidence type="ECO:0000313" key="4">
    <source>
        <dbReference type="EMBL" id="ALM13309.1"/>
    </source>
</evidence>
<dbReference type="Pfam" id="PF04845">
    <property type="entry name" value="PurA"/>
    <property type="match status" value="1"/>
</dbReference>
<accession>A0A0S1SBR5</accession>
<organism evidence="4 5">
    <name type="scientific">Candidatus Peribacter riflensis</name>
    <dbReference type="NCBI Taxonomy" id="1735162"/>
    <lineage>
        <taxon>Bacteria</taxon>
        <taxon>Candidatus Peregrinibacteriota</taxon>
        <taxon>Candidatus Peribacteria</taxon>
        <taxon>Candidatus Peribacterales</taxon>
        <taxon>Candidatus Peribacteraceae</taxon>
        <taxon>Candidatus Peribacter</taxon>
    </lineage>
</organism>
<reference evidence="4 5" key="2">
    <citation type="journal article" date="2016" name="PeerJ">
        <title>Analysis of five complete genome sequences for members of the class Peribacteria in the recently recognized Peregrinibacteria bacterial phylum.</title>
        <authorList>
            <person name="Anantharaman K."/>
            <person name="Brown C.T."/>
            <person name="Burstein D."/>
            <person name="Castelle C.J."/>
            <person name="Probst A.J."/>
            <person name="Thomas B.C."/>
            <person name="Williams K.H."/>
            <person name="Banfield J.F."/>
        </authorList>
    </citation>
    <scope>NUCLEOTIDE SEQUENCE [LARGE SCALE GENOMIC DNA]</scope>
    <source>
        <strain evidence="4">RIFOXYD1_FULL_PER-ii_59_16</strain>
    </source>
</reference>
<accession>A0A0S1SVJ3</accession>
<dbReference type="KEGG" id="prf:PeribacterA2_0629"/>
<accession>A0A0S1SLB6</accession>
<dbReference type="SMART" id="SM00712">
    <property type="entry name" value="PUR"/>
    <property type="match status" value="1"/>
</dbReference>
<accession>A0A0S1SP05</accession>
<evidence type="ECO:0000313" key="5">
    <source>
        <dbReference type="Proteomes" id="UP000069135"/>
    </source>
</evidence>
<accession>A0A0S1SV79</accession>
<dbReference type="PANTHER" id="PTHR12611:SF0">
    <property type="entry name" value="PURINE-RICH BINDING PROTEIN-ALPHA, ISOFORM B"/>
    <property type="match status" value="1"/>
</dbReference>
<gene>
    <name evidence="4" type="ORF">PeribacterD1_0630</name>
</gene>
<reference evidence="5" key="1">
    <citation type="submission" date="2015-10" db="EMBL/GenBank/DDBJ databases">
        <title>Analysis of five complete genome sequences for members of the class Peribacteria in the recently recognized Peregrinibacteria bacterial phylum.</title>
        <authorList>
            <person name="Anantharaman K."/>
            <person name="Brown C.T."/>
            <person name="Burstein D."/>
            <person name="Castelle C.J."/>
            <person name="Probst A.J."/>
            <person name="Thomas B.C."/>
            <person name="Williams K.H."/>
            <person name="Banfield J.F."/>
        </authorList>
    </citation>
    <scope>NUCLEOTIDE SEQUENCE [LARGE SCALE GENOMIC DNA]</scope>
</reference>
<dbReference type="GO" id="GO:0000977">
    <property type="term" value="F:RNA polymerase II transcription regulatory region sequence-specific DNA binding"/>
    <property type="evidence" value="ECO:0007669"/>
    <property type="project" value="InterPro"/>
</dbReference>
<evidence type="ECO:0000256" key="1">
    <source>
        <dbReference type="ARBA" id="ARBA00009251"/>
    </source>
</evidence>
<evidence type="ECO:0000256" key="2">
    <source>
        <dbReference type="ARBA" id="ARBA00023125"/>
    </source>
</evidence>
<dbReference type="Proteomes" id="UP000069135">
    <property type="component" value="Chromosome"/>
</dbReference>
<dbReference type="AlphaFoldDB" id="A0A0S1SBR5"/>
<dbReference type="GO" id="GO:0032422">
    <property type="term" value="F:purine-rich negative regulatory element binding"/>
    <property type="evidence" value="ECO:0007669"/>
    <property type="project" value="InterPro"/>
</dbReference>
<proteinExistence type="inferred from homology"/>
<feature type="region of interest" description="Disordered" evidence="3">
    <location>
        <begin position="1"/>
        <end position="27"/>
    </location>
</feature>
<comment type="similarity">
    <text evidence="1">Belongs to the PUR DNA-binding protein family.</text>
</comment>
<dbReference type="PANTHER" id="PTHR12611">
    <property type="entry name" value="PUR-TRANSCRIPTIONAL ACTIVATOR"/>
    <property type="match status" value="1"/>
</dbReference>
<dbReference type="GO" id="GO:0000981">
    <property type="term" value="F:DNA-binding transcription factor activity, RNA polymerase II-specific"/>
    <property type="evidence" value="ECO:0007669"/>
    <property type="project" value="TreeGrafter"/>
</dbReference>
<dbReference type="InterPro" id="IPR006628">
    <property type="entry name" value="PUR-bd_fam"/>
</dbReference>
<evidence type="ECO:0000256" key="3">
    <source>
        <dbReference type="SAM" id="MobiDB-lite"/>
    </source>
</evidence>
<dbReference type="Gene3D" id="3.10.450.700">
    <property type="match status" value="1"/>
</dbReference>
<protein>
    <submittedName>
        <fullName evidence="4">Uncharacterized protein</fullName>
    </submittedName>
</protein>
<keyword evidence="2" id="KW-0238">DNA-binding</keyword>
<dbReference type="STRING" id="1735162.PeribacterB2_0629"/>
<dbReference type="EMBL" id="CP013065">
    <property type="protein sequence ID" value="ALM13309.1"/>
    <property type="molecule type" value="Genomic_DNA"/>
</dbReference>